<dbReference type="Gene3D" id="1.10.101.10">
    <property type="entry name" value="PGBD-like superfamily/PGBD"/>
    <property type="match status" value="1"/>
</dbReference>
<sequence>MGLEKDYEEESKGQESINEQTNQQNNSTQEQAFVDNSSEAIEAQKLQEIADNSPDSLATREWIAGLNTPPNESGTGSPEELETTEEEANASASKGNASNPPPPNLKSPLFKQHMRLRTLAMLADDRFVKGSNGAGVFAIQQALKKLYPKEEIGKYGIYGKETIALVKKFQKEEGLSPDGEFGQQTLLALDQYSFPRVVIEEEGGSMERVDDFDVKEELYRPAKISATANDLSIAQGKQTLKHKDQSEDKGIHHNQNVGGVRIYSNPTKNSKLKFTLNYNTDVTLVGEYAHERSWSLIQTSDGKEGWINSDYVTQGTAATAANLAQSDLTMIEENQSNLGEVVQAKYGSSFVKEQDARLIIQAVAFMNDGRAAIYYKEEEHTLSWWERLLLNSTEEEARSIYQNIGIRSEMNIMLPSEALILQMKEAGLVSSGSVKDKFQGAVDFLKMYGGYNVGVLEGLSEGLIGTLKAIPDLLKMIWDVAKSAIQGVLFSKLGEIISSIWDFIKNLPQTADAWWQAFKEKSPFEQGKAIGNG</sequence>
<reference evidence="4" key="1">
    <citation type="submission" date="2020-01" db="EMBL/GenBank/DDBJ databases">
        <authorList>
            <person name="Meier V. D."/>
            <person name="Meier V D."/>
        </authorList>
    </citation>
    <scope>NUCLEOTIDE SEQUENCE</scope>
    <source>
        <strain evidence="4">HLG_WM_MAG_10</strain>
    </source>
</reference>
<feature type="domain" description="Peptidoglycan binding-like" evidence="2">
    <location>
        <begin position="133"/>
        <end position="189"/>
    </location>
</feature>
<dbReference type="EMBL" id="CACVAQ010000501">
    <property type="protein sequence ID" value="CAA6829560.1"/>
    <property type="molecule type" value="Genomic_DNA"/>
</dbReference>
<protein>
    <recommendedName>
        <fullName evidence="5">Peptidoglycan binding-like domain-containing protein</fullName>
    </recommendedName>
</protein>
<feature type="region of interest" description="Disordered" evidence="1">
    <location>
        <begin position="241"/>
        <end position="262"/>
    </location>
</feature>
<feature type="compositionally biased region" description="Low complexity" evidence="1">
    <location>
        <begin position="14"/>
        <end position="31"/>
    </location>
</feature>
<evidence type="ECO:0000313" key="4">
    <source>
        <dbReference type="EMBL" id="CAA6829560.1"/>
    </source>
</evidence>
<evidence type="ECO:0000259" key="3">
    <source>
        <dbReference type="Pfam" id="PF08239"/>
    </source>
</evidence>
<gene>
    <name evidence="4" type="ORF">HELGO_WM24937</name>
</gene>
<dbReference type="Gene3D" id="2.30.30.40">
    <property type="entry name" value="SH3 Domains"/>
    <property type="match status" value="1"/>
</dbReference>
<dbReference type="InterPro" id="IPR036365">
    <property type="entry name" value="PGBD-like_sf"/>
</dbReference>
<feature type="compositionally biased region" description="Basic and acidic residues" evidence="1">
    <location>
        <begin position="241"/>
        <end position="251"/>
    </location>
</feature>
<feature type="compositionally biased region" description="Low complexity" evidence="1">
    <location>
        <begin position="89"/>
        <end position="98"/>
    </location>
</feature>
<feature type="compositionally biased region" description="Acidic residues" evidence="1">
    <location>
        <begin position="79"/>
        <end position="88"/>
    </location>
</feature>
<evidence type="ECO:0008006" key="5">
    <source>
        <dbReference type="Google" id="ProtNLM"/>
    </source>
</evidence>
<dbReference type="InterPro" id="IPR036366">
    <property type="entry name" value="PGBDSf"/>
</dbReference>
<organism evidence="4">
    <name type="scientific">uncultured Aureispira sp</name>
    <dbReference type="NCBI Taxonomy" id="1331704"/>
    <lineage>
        <taxon>Bacteria</taxon>
        <taxon>Pseudomonadati</taxon>
        <taxon>Bacteroidota</taxon>
        <taxon>Saprospiria</taxon>
        <taxon>Saprospirales</taxon>
        <taxon>Saprospiraceae</taxon>
        <taxon>Aureispira</taxon>
        <taxon>environmental samples</taxon>
    </lineage>
</organism>
<name>A0A6S6UKX5_9BACT</name>
<dbReference type="Pfam" id="PF08239">
    <property type="entry name" value="SH3_3"/>
    <property type="match status" value="1"/>
</dbReference>
<evidence type="ECO:0000259" key="2">
    <source>
        <dbReference type="Pfam" id="PF01471"/>
    </source>
</evidence>
<dbReference type="Pfam" id="PF01471">
    <property type="entry name" value="PG_binding_1"/>
    <property type="match status" value="1"/>
</dbReference>
<accession>A0A6S6UKX5</accession>
<dbReference type="SUPFAM" id="SSF47090">
    <property type="entry name" value="PGBD-like"/>
    <property type="match status" value="1"/>
</dbReference>
<feature type="region of interest" description="Disordered" evidence="1">
    <location>
        <begin position="1"/>
        <end position="108"/>
    </location>
</feature>
<dbReference type="AlphaFoldDB" id="A0A6S6UKX5"/>
<dbReference type="InterPro" id="IPR002477">
    <property type="entry name" value="Peptidoglycan-bd-like"/>
</dbReference>
<feature type="domain" description="SH3b" evidence="3">
    <location>
        <begin position="258"/>
        <end position="312"/>
    </location>
</feature>
<evidence type="ECO:0000256" key="1">
    <source>
        <dbReference type="SAM" id="MobiDB-lite"/>
    </source>
</evidence>
<dbReference type="InterPro" id="IPR003646">
    <property type="entry name" value="SH3-like_bac-type"/>
</dbReference>
<proteinExistence type="predicted"/>
<feature type="non-terminal residue" evidence="4">
    <location>
        <position position="533"/>
    </location>
</feature>